<dbReference type="Pfam" id="PF01370">
    <property type="entry name" value="Epimerase"/>
    <property type="match status" value="1"/>
</dbReference>
<evidence type="ECO:0000256" key="2">
    <source>
        <dbReference type="ARBA" id="ARBA00023445"/>
    </source>
</evidence>
<accession>A0A1H6PZ15</accession>
<dbReference type="RefSeq" id="XP_502592.1">
    <property type="nucleotide sequence ID" value="XM_502592.3"/>
</dbReference>
<name>A0A1H6PZ15_YARLL</name>
<proteinExistence type="inferred from homology"/>
<dbReference type="FunFam" id="3.40.50.720:FF:000191">
    <property type="entry name" value="Methylglyoxal reductase (NADPH-dependent)"/>
    <property type="match status" value="1"/>
</dbReference>
<evidence type="ECO:0000313" key="5">
    <source>
        <dbReference type="Proteomes" id="UP000182444"/>
    </source>
</evidence>
<dbReference type="OMA" id="KRFFITE"/>
<dbReference type="PANTHER" id="PTHR10366">
    <property type="entry name" value="NAD DEPENDENT EPIMERASE/DEHYDRATASE"/>
    <property type="match status" value="1"/>
</dbReference>
<gene>
    <name evidence="4" type="ORF">YALI1_D11343g</name>
</gene>
<dbReference type="InterPro" id="IPR050425">
    <property type="entry name" value="NAD(P)_dehydrat-like"/>
</dbReference>
<dbReference type="KEGG" id="yli:2910677"/>
<dbReference type="Proteomes" id="UP000182444">
    <property type="component" value="Chromosome 1D"/>
</dbReference>
<evidence type="ECO:0000313" key="4">
    <source>
        <dbReference type="EMBL" id="AOW03801.1"/>
    </source>
</evidence>
<keyword evidence="1" id="KW-0560">Oxidoreductase</keyword>
<feature type="domain" description="NAD-dependent epimerase/dehydratase" evidence="3">
    <location>
        <begin position="3"/>
        <end position="260"/>
    </location>
</feature>
<dbReference type="OrthoDB" id="2735536at2759"/>
<evidence type="ECO:0000259" key="3">
    <source>
        <dbReference type="Pfam" id="PF01370"/>
    </source>
</evidence>
<evidence type="ECO:0000256" key="1">
    <source>
        <dbReference type="ARBA" id="ARBA00023002"/>
    </source>
</evidence>
<dbReference type="Gene3D" id="3.40.50.720">
    <property type="entry name" value="NAD(P)-binding Rossmann-like Domain"/>
    <property type="match status" value="1"/>
</dbReference>
<reference evidence="4 5" key="1">
    <citation type="journal article" date="2016" name="PLoS ONE">
        <title>Sequence Assembly of Yarrowia lipolytica Strain W29/CLIB89 Shows Transposable Element Diversity.</title>
        <authorList>
            <person name="Magnan C."/>
            <person name="Yu J."/>
            <person name="Chang I."/>
            <person name="Jahn E."/>
            <person name="Kanomata Y."/>
            <person name="Wu J."/>
            <person name="Zeller M."/>
            <person name="Oakes M."/>
            <person name="Baldi P."/>
            <person name="Sandmeyer S."/>
        </authorList>
    </citation>
    <scope>NUCLEOTIDE SEQUENCE [LARGE SCALE GENOMIC DNA]</scope>
    <source>
        <strain evidence="5">CLIB89(W29)</strain>
    </source>
</reference>
<dbReference type="VEuPathDB" id="FungiDB:YALI1_D11343g"/>
<dbReference type="GO" id="GO:0016616">
    <property type="term" value="F:oxidoreductase activity, acting on the CH-OH group of donors, NAD or NADP as acceptor"/>
    <property type="evidence" value="ECO:0007669"/>
    <property type="project" value="TreeGrafter"/>
</dbReference>
<dbReference type="GeneID" id="2910677"/>
<dbReference type="EMBL" id="CP017556">
    <property type="protein sequence ID" value="AOW03801.1"/>
    <property type="molecule type" value="Genomic_DNA"/>
</dbReference>
<dbReference type="InterPro" id="IPR036291">
    <property type="entry name" value="NAD(P)-bd_dom_sf"/>
</dbReference>
<dbReference type="PANTHER" id="PTHR10366:SF564">
    <property type="entry name" value="STEROL-4-ALPHA-CARBOXYLATE 3-DEHYDROGENASE, DECARBOXYLATING"/>
    <property type="match status" value="1"/>
</dbReference>
<sequence length="331" mass="36754">MLVLLTGGSGFIAAHILDGLVKRGIPVVTTVRSDNKAKFLAEKYPGHDLKFEIVPDVAQKDAFNNALKNHKITHILHTASPFFLNPKDPQKEILDPAINGTRGILEAAQEHGPGVEHVVITSSNAAITYYDARHKDPETVYTEKCWSNVPWEEAINNPASTYKASKQFAEEAMWNFQKEKNPKFRLTAINPPYVFGPMKHDVSAATLNTSNKIVWDIIKSSTIGKAGPTYWVDVRDVAEGHIRALERPEESANSRWYTVGGIFTPQDVLDVLNEMDEFKGKIPVGEPGSGVPLHSTIPKYDNSLTNKQSGLKYHTLEESVKDLAKQLNTLE</sequence>
<dbReference type="InterPro" id="IPR001509">
    <property type="entry name" value="Epimerase_deHydtase"/>
</dbReference>
<dbReference type="eggNOG" id="KOG1502">
    <property type="taxonomic scope" value="Eukaryota"/>
</dbReference>
<dbReference type="VEuPathDB" id="FungiDB:YALI0_D08844g"/>
<organism evidence="4 5">
    <name type="scientific">Yarrowia lipolytica</name>
    <name type="common">Candida lipolytica</name>
    <dbReference type="NCBI Taxonomy" id="4952"/>
    <lineage>
        <taxon>Eukaryota</taxon>
        <taxon>Fungi</taxon>
        <taxon>Dikarya</taxon>
        <taxon>Ascomycota</taxon>
        <taxon>Saccharomycotina</taxon>
        <taxon>Dipodascomycetes</taxon>
        <taxon>Dipodascales</taxon>
        <taxon>Dipodascales incertae sedis</taxon>
        <taxon>Yarrowia</taxon>
    </lineage>
</organism>
<comment type="similarity">
    <text evidence="2">Belongs to the NAD(P)-dependent epimerase/dehydratase family. Dihydroflavonol-4-reductase subfamily.</text>
</comment>
<dbReference type="AlphaFoldDB" id="A0A1H6PZ15"/>
<dbReference type="SUPFAM" id="SSF51735">
    <property type="entry name" value="NAD(P)-binding Rossmann-fold domains"/>
    <property type="match status" value="1"/>
</dbReference>
<protein>
    <recommendedName>
        <fullName evidence="3">NAD-dependent epimerase/dehydratase domain-containing protein</fullName>
    </recommendedName>
</protein>